<dbReference type="InterPro" id="IPR052165">
    <property type="entry name" value="Membrane_assoc_protease"/>
</dbReference>
<dbReference type="EMBL" id="RXGA01000002">
    <property type="protein sequence ID" value="RWX73710.1"/>
    <property type="molecule type" value="Genomic_DNA"/>
</dbReference>
<evidence type="ECO:0000313" key="8">
    <source>
        <dbReference type="Proteomes" id="UP000288215"/>
    </source>
</evidence>
<name>A0A3S3RCD4_METS7</name>
<dbReference type="Pfam" id="PF01957">
    <property type="entry name" value="NfeD"/>
    <property type="match status" value="1"/>
</dbReference>
<evidence type="ECO:0000256" key="5">
    <source>
        <dbReference type="SAM" id="Phobius"/>
    </source>
</evidence>
<evidence type="ECO:0000259" key="6">
    <source>
        <dbReference type="Pfam" id="PF01957"/>
    </source>
</evidence>
<dbReference type="Proteomes" id="UP000288215">
    <property type="component" value="Unassembled WGS sequence"/>
</dbReference>
<keyword evidence="3 5" id="KW-1133">Transmembrane helix</keyword>
<accession>A0A3S3RCD4</accession>
<gene>
    <name evidence="7" type="ORF">Metus_0489</name>
</gene>
<dbReference type="PANTHER" id="PTHR33507">
    <property type="entry name" value="INNER MEMBRANE PROTEIN YBBJ"/>
    <property type="match status" value="1"/>
</dbReference>
<organism evidence="7 8">
    <name type="scientific">Methanosuratincola subterraneus</name>
    <dbReference type="NCBI Taxonomy" id="2593994"/>
    <lineage>
        <taxon>Archaea</taxon>
        <taxon>Thermoproteota</taxon>
        <taxon>Methanosuratincolia</taxon>
        <taxon>Candidatus Methanomethylicales</taxon>
        <taxon>Candidatus Methanomethylicaceae</taxon>
        <taxon>Candidatus Methanosuratincola (ex Vanwonterghem et al. 2016)</taxon>
    </lineage>
</organism>
<dbReference type="Gene3D" id="2.40.50.140">
    <property type="entry name" value="Nucleic acid-binding proteins"/>
    <property type="match status" value="1"/>
</dbReference>
<dbReference type="InterPro" id="IPR002810">
    <property type="entry name" value="NfeD-like_C"/>
</dbReference>
<dbReference type="AlphaFoldDB" id="A0A3S3RCD4"/>
<evidence type="ECO:0000256" key="1">
    <source>
        <dbReference type="ARBA" id="ARBA00004141"/>
    </source>
</evidence>
<evidence type="ECO:0000256" key="2">
    <source>
        <dbReference type="ARBA" id="ARBA00022692"/>
    </source>
</evidence>
<feature type="transmembrane region" description="Helical" evidence="5">
    <location>
        <begin position="37"/>
        <end position="56"/>
    </location>
</feature>
<reference evidence="7 8" key="1">
    <citation type="submission" date="2018-12" db="EMBL/GenBank/DDBJ databases">
        <title>The complete genome of the methanogenic archaea of the candidate phylum Verstraetearchaeota, obtained from the metagenome of underground thermal water.</title>
        <authorList>
            <person name="Kadnikov V.V."/>
            <person name="Mardanov A.V."/>
            <person name="Beletsky A.V."/>
            <person name="Karnachuk O.V."/>
            <person name="Ravin N.V."/>
        </authorList>
    </citation>
    <scope>NUCLEOTIDE SEQUENCE [LARGE SCALE GENOMIC DNA]</scope>
    <source>
        <strain evidence="7">Ch88</strain>
    </source>
</reference>
<dbReference type="GO" id="GO:0016020">
    <property type="term" value="C:membrane"/>
    <property type="evidence" value="ECO:0007669"/>
    <property type="project" value="UniProtKB-SubCell"/>
</dbReference>
<protein>
    <recommendedName>
        <fullName evidence="6">NfeD-like C-terminal domain-containing protein</fullName>
    </recommendedName>
</protein>
<evidence type="ECO:0000256" key="4">
    <source>
        <dbReference type="ARBA" id="ARBA00023136"/>
    </source>
</evidence>
<sequence length="132" mass="13853">MPSRLEVTLALSDEMLIIALAAAAVIVALSSLGVIDLFSAIVIGAFLAVFFGIVFVKVWQAQVRKPAVGAEALVGRSGTVSADIDPEGTVFVDGAYWTARAPYPIPKGEEVEIVGHEGLMLDVRRKGDKGTG</sequence>
<dbReference type="InterPro" id="IPR012340">
    <property type="entry name" value="NA-bd_OB-fold"/>
</dbReference>
<dbReference type="SUPFAM" id="SSF141322">
    <property type="entry name" value="NfeD domain-like"/>
    <property type="match status" value="1"/>
</dbReference>
<evidence type="ECO:0000313" key="7">
    <source>
        <dbReference type="EMBL" id="RWX73710.1"/>
    </source>
</evidence>
<evidence type="ECO:0000256" key="3">
    <source>
        <dbReference type="ARBA" id="ARBA00022989"/>
    </source>
</evidence>
<keyword evidence="4 5" id="KW-0472">Membrane</keyword>
<keyword evidence="2 5" id="KW-0812">Transmembrane</keyword>
<feature type="domain" description="NfeD-like C-terminal" evidence="6">
    <location>
        <begin position="70"/>
        <end position="125"/>
    </location>
</feature>
<comment type="subcellular location">
    <subcellularLocation>
        <location evidence="1">Membrane</location>
        <topology evidence="1">Multi-pass membrane protein</topology>
    </subcellularLocation>
</comment>
<feature type="transmembrane region" description="Helical" evidence="5">
    <location>
        <begin position="7"/>
        <end position="31"/>
    </location>
</feature>
<proteinExistence type="predicted"/>
<comment type="caution">
    <text evidence="7">The sequence shown here is derived from an EMBL/GenBank/DDBJ whole genome shotgun (WGS) entry which is preliminary data.</text>
</comment>
<dbReference type="PANTHER" id="PTHR33507:SF4">
    <property type="entry name" value="NODULATION COMPETITIVENESS PROTEIN NFED"/>
    <property type="match status" value="1"/>
</dbReference>